<dbReference type="SMART" id="SM00894">
    <property type="entry name" value="Excalibur"/>
    <property type="match status" value="2"/>
</dbReference>
<evidence type="ECO:0000259" key="3">
    <source>
        <dbReference type="SMART" id="SM00894"/>
    </source>
</evidence>
<organism evidence="4 5">
    <name type="scientific">Actinoplanes palleronii</name>
    <dbReference type="NCBI Taxonomy" id="113570"/>
    <lineage>
        <taxon>Bacteria</taxon>
        <taxon>Bacillati</taxon>
        <taxon>Actinomycetota</taxon>
        <taxon>Actinomycetes</taxon>
        <taxon>Micromonosporales</taxon>
        <taxon>Micromonosporaceae</taxon>
        <taxon>Actinoplanes</taxon>
    </lineage>
</organism>
<dbReference type="InterPro" id="IPR008613">
    <property type="entry name" value="Excalibur_Ca-bd_domain"/>
</dbReference>
<keyword evidence="2" id="KW-1133">Transmembrane helix</keyword>
<evidence type="ECO:0000313" key="5">
    <source>
        <dbReference type="Proteomes" id="UP000624709"/>
    </source>
</evidence>
<dbReference type="EMBL" id="BOMS01000106">
    <property type="protein sequence ID" value="GIE70524.1"/>
    <property type="molecule type" value="Genomic_DNA"/>
</dbReference>
<feature type="domain" description="Excalibur calcium-binding" evidence="3">
    <location>
        <begin position="148"/>
        <end position="184"/>
    </location>
</feature>
<dbReference type="RefSeq" id="WP_203828536.1">
    <property type="nucleotide sequence ID" value="NZ_BAAATY010000034.1"/>
</dbReference>
<keyword evidence="2" id="KW-0812">Transmembrane</keyword>
<evidence type="ECO:0000256" key="2">
    <source>
        <dbReference type="SAM" id="Phobius"/>
    </source>
</evidence>
<feature type="compositionally biased region" description="Low complexity" evidence="1">
    <location>
        <begin position="113"/>
        <end position="140"/>
    </location>
</feature>
<evidence type="ECO:0000256" key="1">
    <source>
        <dbReference type="SAM" id="MobiDB-lite"/>
    </source>
</evidence>
<protein>
    <recommendedName>
        <fullName evidence="3">Excalibur calcium-binding domain-containing protein</fullName>
    </recommendedName>
</protein>
<reference evidence="4 5" key="1">
    <citation type="submission" date="2021-01" db="EMBL/GenBank/DDBJ databases">
        <title>Whole genome shotgun sequence of Actinoplanes palleronii NBRC 14916.</title>
        <authorList>
            <person name="Komaki H."/>
            <person name="Tamura T."/>
        </authorList>
    </citation>
    <scope>NUCLEOTIDE SEQUENCE [LARGE SCALE GENOMIC DNA]</scope>
    <source>
        <strain evidence="4 5">NBRC 14916</strain>
    </source>
</reference>
<feature type="compositionally biased region" description="Acidic residues" evidence="1">
    <location>
        <begin position="177"/>
        <end position="208"/>
    </location>
</feature>
<comment type="caution">
    <text evidence="4">The sequence shown here is derived from an EMBL/GenBank/DDBJ whole genome shotgun (WGS) entry which is preliminary data.</text>
</comment>
<dbReference type="Pfam" id="PF05901">
    <property type="entry name" value="Excalibur"/>
    <property type="match status" value="2"/>
</dbReference>
<keyword evidence="5" id="KW-1185">Reference proteome</keyword>
<accession>A0ABQ4BIN3</accession>
<proteinExistence type="predicted"/>
<feature type="compositionally biased region" description="Pro residues" evidence="1">
    <location>
        <begin position="25"/>
        <end position="38"/>
    </location>
</feature>
<feature type="compositionally biased region" description="Basic and acidic residues" evidence="1">
    <location>
        <begin position="238"/>
        <end position="249"/>
    </location>
</feature>
<feature type="transmembrane region" description="Helical" evidence="2">
    <location>
        <begin position="74"/>
        <end position="93"/>
    </location>
</feature>
<evidence type="ECO:0000313" key="4">
    <source>
        <dbReference type="EMBL" id="GIE70524.1"/>
    </source>
</evidence>
<feature type="region of interest" description="Disordered" evidence="1">
    <location>
        <begin position="1"/>
        <end position="64"/>
    </location>
</feature>
<name>A0ABQ4BIN3_9ACTN</name>
<feature type="domain" description="Excalibur calcium-binding" evidence="3">
    <location>
        <begin position="212"/>
        <end position="249"/>
    </location>
</feature>
<gene>
    <name evidence="4" type="ORF">Apa02nite_066320</name>
</gene>
<feature type="region of interest" description="Disordered" evidence="1">
    <location>
        <begin position="113"/>
        <end position="249"/>
    </location>
</feature>
<dbReference type="Proteomes" id="UP000624709">
    <property type="component" value="Unassembled WGS sequence"/>
</dbReference>
<keyword evidence="2" id="KW-0472">Membrane</keyword>
<sequence length="249" mass="26268">MTQPPQDPWAQSGVPDQYPHGPYSALPPPGITPPPQPHYGPQAFGPTGFPPPYPTTVLPVSPRPPSRWKRWHKISLGVIGALLLFFCGIALFAPDSETPKKAADPGAAPAIAQPVTATASPSTAAAAPVRSSVAPTSKSPAPKPKPVSYTDCDDVEAAGKAPIRKGQAGFQKKFDLDGDGEGCEVNGDDDPLLQDDEDQDSEPDEDAGTDPRFSSCAKANAAGYGPYREGSDPEYDWYQDRDGDGEVCE</sequence>